<dbReference type="EMBL" id="VDEQ01000230">
    <property type="protein sequence ID" value="MQS38007.1"/>
    <property type="molecule type" value="Genomic_DNA"/>
</dbReference>
<protein>
    <recommendedName>
        <fullName evidence="2">Deoxyribonuclease NucA/NucB domain-containing protein</fullName>
    </recommendedName>
</protein>
<dbReference type="InterPro" id="IPR029476">
    <property type="entry name" value="DNase_NucA_NucB"/>
</dbReference>
<evidence type="ECO:0000259" key="2">
    <source>
        <dbReference type="Pfam" id="PF14040"/>
    </source>
</evidence>
<evidence type="ECO:0000313" key="4">
    <source>
        <dbReference type="Proteomes" id="UP000460558"/>
    </source>
</evidence>
<dbReference type="Proteomes" id="UP000460558">
    <property type="component" value="Unassembled WGS sequence"/>
</dbReference>
<evidence type="ECO:0000313" key="3">
    <source>
        <dbReference type="EMBL" id="MQS38007.1"/>
    </source>
</evidence>
<gene>
    <name evidence="3" type="ORF">FFZ77_21005</name>
</gene>
<name>A0ABW9NXI6_9ACTN</name>
<feature type="region of interest" description="Disordered" evidence="1">
    <location>
        <begin position="1"/>
        <end position="33"/>
    </location>
</feature>
<feature type="domain" description="Deoxyribonuclease NucA/NucB" evidence="2">
    <location>
        <begin position="387"/>
        <end position="462"/>
    </location>
</feature>
<feature type="region of interest" description="Disordered" evidence="1">
    <location>
        <begin position="93"/>
        <end position="118"/>
    </location>
</feature>
<proteinExistence type="predicted"/>
<dbReference type="Pfam" id="PF14040">
    <property type="entry name" value="DNase_NucA_NucB"/>
    <property type="match status" value="1"/>
</dbReference>
<organism evidence="3 4">
    <name type="scientific">Streptomyces katsurahamanus</name>
    <dbReference type="NCBI Taxonomy" id="2577098"/>
    <lineage>
        <taxon>Bacteria</taxon>
        <taxon>Bacillati</taxon>
        <taxon>Actinomycetota</taxon>
        <taxon>Actinomycetes</taxon>
        <taxon>Kitasatosporales</taxon>
        <taxon>Streptomycetaceae</taxon>
        <taxon>Streptomyces</taxon>
    </lineage>
</organism>
<sequence>MSVRMFKESATWAGGSGSRRRTNEDSPCRPVDLPGLKGESMKYATRTVLIAVGLAMLPAQALAGSASVSEDRVPEAVVSQDAAFQEIEALKALASASTPEEAEEPDAQEEAPVPPDAPSTCSVNGAFEACVEVGPATPSATEALNNRVSPQAGIKPPAWCAKSNGKLLAVRTKACIAYPISYKTYQIVNGQRRLTGEAFGNVYSFGYSDTSVPTWGQQVEVGMYSGWGDAINGSVKGSSTGKGKCTKTEASFPKKPLLPLNSWRLGESFYRSTATAAGAVGTCGTTWMLTFSSPGYDDALLPQVDRVFRCDNNTGGRTEAGCVVPEYAAELKYKQASYPALASHVSRAQASGLPGATFKKPLIRTTDPTTIRDNRDLACGDAPSVPDKSCDEYPVATSRQGLSAGGTRRTFDDCSLNFPRQTGRSGASVCMITASENRAQGGLNTQFYRANRVLDGDPFRVTTP</sequence>
<evidence type="ECO:0000256" key="1">
    <source>
        <dbReference type="SAM" id="MobiDB-lite"/>
    </source>
</evidence>
<accession>A0ABW9NXI6</accession>
<reference evidence="3 4" key="1">
    <citation type="submission" date="2019-06" db="EMBL/GenBank/DDBJ databases">
        <title>Comparative genomics and metabolomics analyses of clavulanic acid producing Streptomyces species provides insight into specialized metabolism and evolution of beta-lactam biosynthetic gene clusters.</title>
        <authorList>
            <person name="Moore M.A."/>
            <person name="Cruz-Morales P."/>
            <person name="Barona Gomez F."/>
            <person name="Kapil T."/>
        </authorList>
    </citation>
    <scope>NUCLEOTIDE SEQUENCE [LARGE SCALE GENOMIC DNA]</scope>
    <source>
        <strain evidence="3 4">T-272</strain>
    </source>
</reference>
<keyword evidence="4" id="KW-1185">Reference proteome</keyword>
<feature type="compositionally biased region" description="Acidic residues" evidence="1">
    <location>
        <begin position="100"/>
        <end position="109"/>
    </location>
</feature>
<comment type="caution">
    <text evidence="3">The sequence shown here is derived from an EMBL/GenBank/DDBJ whole genome shotgun (WGS) entry which is preliminary data.</text>
</comment>